<dbReference type="RefSeq" id="WP_092529879.1">
    <property type="nucleotide sequence ID" value="NZ_FOWW01000003.1"/>
</dbReference>
<sequence length="162" mass="18366">MTAPELERLLVGADHVDTKTVHTTVPLREFVAAALSWQPVWIRLLWRARAVLATALRLRETHVPEMQVRPEEIKFAPGSKVGFFTVLAAEEDRFLLLEAGDTHLVGYLAVVAEPAAERVHTTTVVRYRRWTGRLYFAIVRPFHHIVVRSMINAAVAPARRKV</sequence>
<accession>A0A1I5SNH1</accession>
<dbReference type="OrthoDB" id="7058586at2"/>
<gene>
    <name evidence="1" type="ORF">SAMN05421810_103211</name>
</gene>
<proteinExistence type="predicted"/>
<dbReference type="Pfam" id="PF11066">
    <property type="entry name" value="DUF2867"/>
    <property type="match status" value="1"/>
</dbReference>
<evidence type="ECO:0000313" key="2">
    <source>
        <dbReference type="Proteomes" id="UP000198727"/>
    </source>
</evidence>
<keyword evidence="2" id="KW-1185">Reference proteome</keyword>
<evidence type="ECO:0008006" key="3">
    <source>
        <dbReference type="Google" id="ProtNLM"/>
    </source>
</evidence>
<evidence type="ECO:0000313" key="1">
    <source>
        <dbReference type="EMBL" id="SFP72344.1"/>
    </source>
</evidence>
<organism evidence="1 2">
    <name type="scientific">Amycolatopsis arida</name>
    <dbReference type="NCBI Taxonomy" id="587909"/>
    <lineage>
        <taxon>Bacteria</taxon>
        <taxon>Bacillati</taxon>
        <taxon>Actinomycetota</taxon>
        <taxon>Actinomycetes</taxon>
        <taxon>Pseudonocardiales</taxon>
        <taxon>Pseudonocardiaceae</taxon>
        <taxon>Amycolatopsis</taxon>
    </lineage>
</organism>
<name>A0A1I5SNH1_9PSEU</name>
<dbReference type="AlphaFoldDB" id="A0A1I5SNH1"/>
<protein>
    <recommendedName>
        <fullName evidence="3">DUF2867 domain-containing protein</fullName>
    </recommendedName>
</protein>
<dbReference type="Proteomes" id="UP000198727">
    <property type="component" value="Unassembled WGS sequence"/>
</dbReference>
<reference evidence="2" key="1">
    <citation type="submission" date="2016-10" db="EMBL/GenBank/DDBJ databases">
        <authorList>
            <person name="Varghese N."/>
            <person name="Submissions S."/>
        </authorList>
    </citation>
    <scope>NUCLEOTIDE SEQUENCE [LARGE SCALE GENOMIC DNA]</scope>
    <source>
        <strain evidence="2">CGMCC 4.5579</strain>
    </source>
</reference>
<dbReference type="EMBL" id="FOWW01000003">
    <property type="protein sequence ID" value="SFP72344.1"/>
    <property type="molecule type" value="Genomic_DNA"/>
</dbReference>
<dbReference type="STRING" id="587909.SAMN05421810_103211"/>
<dbReference type="InterPro" id="IPR021295">
    <property type="entry name" value="DUF2867"/>
</dbReference>